<name>A0A084FWI8_PSEDA</name>
<feature type="domain" description="Heterokaryon incompatibility" evidence="1">
    <location>
        <begin position="33"/>
        <end position="172"/>
    </location>
</feature>
<reference evidence="2 3" key="1">
    <citation type="journal article" date="2014" name="Genome Announc.">
        <title>Draft genome sequence of the pathogenic fungus Scedosporium apiospermum.</title>
        <authorList>
            <person name="Vandeputte P."/>
            <person name="Ghamrawi S."/>
            <person name="Rechenmann M."/>
            <person name="Iltis A."/>
            <person name="Giraud S."/>
            <person name="Fleury M."/>
            <person name="Thornton C."/>
            <person name="Delhaes L."/>
            <person name="Meyer W."/>
            <person name="Papon N."/>
            <person name="Bouchara J.P."/>
        </authorList>
    </citation>
    <scope>NUCLEOTIDE SEQUENCE [LARGE SCALE GENOMIC DNA]</scope>
    <source>
        <strain evidence="2 3">IHEM 14462</strain>
    </source>
</reference>
<organism evidence="2 3">
    <name type="scientific">Pseudallescheria apiosperma</name>
    <name type="common">Scedosporium apiospermum</name>
    <dbReference type="NCBI Taxonomy" id="563466"/>
    <lineage>
        <taxon>Eukaryota</taxon>
        <taxon>Fungi</taxon>
        <taxon>Dikarya</taxon>
        <taxon>Ascomycota</taxon>
        <taxon>Pezizomycotina</taxon>
        <taxon>Sordariomycetes</taxon>
        <taxon>Hypocreomycetidae</taxon>
        <taxon>Microascales</taxon>
        <taxon>Microascaceae</taxon>
        <taxon>Scedosporium</taxon>
    </lineage>
</organism>
<comment type="caution">
    <text evidence="2">The sequence shown here is derived from an EMBL/GenBank/DDBJ whole genome shotgun (WGS) entry which is preliminary data.</text>
</comment>
<evidence type="ECO:0000313" key="2">
    <source>
        <dbReference type="EMBL" id="KEZ39450.1"/>
    </source>
</evidence>
<dbReference type="VEuPathDB" id="FungiDB:SAPIO_CDS9308"/>
<dbReference type="HOGENOM" id="CLU_482458_0_0_1"/>
<accession>A0A084FWI8</accession>
<proteinExistence type="predicted"/>
<gene>
    <name evidence="2" type="ORF">SAPIO_CDS9308</name>
</gene>
<dbReference type="PANTHER" id="PTHR33112">
    <property type="entry name" value="DOMAIN PROTEIN, PUTATIVE-RELATED"/>
    <property type="match status" value="1"/>
</dbReference>
<dbReference type="PANTHER" id="PTHR33112:SF1">
    <property type="entry name" value="HETEROKARYON INCOMPATIBILITY DOMAIN-CONTAINING PROTEIN"/>
    <property type="match status" value="1"/>
</dbReference>
<sequence length="565" mass="64486">MKDKPWAVFLIPNGYFDAGKGRLIVERQSNQRFIALSYVWGQVLVEPLSKGALPTGIPNVIRDAITLARKLRYRYLWVDQYCIDQDDQQMKHDQISKMNQVYQAADLTIVAAAGEDANYGLPGVGLRDRMVGQTTLEITTSLGEFELTATPVHPYEAMSKSRWMQRGWTYQESYFSKRILVFTDDQVYYECRSCSSCESLDFEFKAGWFSAWLDSRPRIFLPSGPYINSTGETRLNQHPPISKFLSNMEKYTSRALTFEEDSLNAFGGIIEEFSRSSPCRGLTTLEEKMFRLRSGGNIDDISQRILQRNSSQVPGQCFSIWGIPFKTRGFQSNFLDMDLIRRSAFPSWSWAGWEGSVVYPWKDDYQIGQGIASEECIFNVLVDGLTFLDNQVLTVAERSVKAYPDPSAGSLPRVDSVFGIHSPKFRIISFNAWVVPAKKIRFKESIQEAIEWYVGSRKADIHLSTPARSAVEMLRQLRSGQLMVIPLFERRLDLKGQKAEILDQLLVLDEDQRQDFCVLLALHWNPDTKAWTRAGVIHIPLGIESSVDICRELSCGQFRVRVNIE</sequence>
<dbReference type="InterPro" id="IPR010730">
    <property type="entry name" value="HET"/>
</dbReference>
<evidence type="ECO:0000259" key="1">
    <source>
        <dbReference type="Pfam" id="PF06985"/>
    </source>
</evidence>
<dbReference type="OrthoDB" id="5428863at2759"/>
<keyword evidence="3" id="KW-1185">Reference proteome</keyword>
<evidence type="ECO:0000313" key="3">
    <source>
        <dbReference type="Proteomes" id="UP000028545"/>
    </source>
</evidence>
<dbReference type="Proteomes" id="UP000028545">
    <property type="component" value="Unassembled WGS sequence"/>
</dbReference>
<dbReference type="RefSeq" id="XP_016639249.1">
    <property type="nucleotide sequence ID" value="XM_016790739.1"/>
</dbReference>
<protein>
    <recommendedName>
        <fullName evidence="1">Heterokaryon incompatibility domain-containing protein</fullName>
    </recommendedName>
</protein>
<dbReference type="Pfam" id="PF06985">
    <property type="entry name" value="HET"/>
    <property type="match status" value="1"/>
</dbReference>
<dbReference type="KEGG" id="sapo:SAPIO_CDS9308"/>
<dbReference type="GeneID" id="27728380"/>
<dbReference type="AlphaFoldDB" id="A0A084FWI8"/>
<dbReference type="EMBL" id="JOWA01000143">
    <property type="protein sequence ID" value="KEZ39450.1"/>
    <property type="molecule type" value="Genomic_DNA"/>
</dbReference>